<dbReference type="VEuPathDB" id="VectorBase:AARA014272"/>
<dbReference type="Proteomes" id="UP000075840">
    <property type="component" value="Unassembled WGS sequence"/>
</dbReference>
<keyword evidence="2" id="KW-1185">Reference proteome</keyword>
<proteinExistence type="predicted"/>
<name>A0A182IFK7_ANOAR</name>
<reference evidence="1" key="1">
    <citation type="submission" date="2022-08" db="UniProtKB">
        <authorList>
            <consortium name="EnsemblMetazoa"/>
        </authorList>
    </citation>
    <scope>IDENTIFICATION</scope>
    <source>
        <strain evidence="1">Dongola</strain>
    </source>
</reference>
<evidence type="ECO:0000313" key="2">
    <source>
        <dbReference type="Proteomes" id="UP000075840"/>
    </source>
</evidence>
<dbReference type="EnsemblMetazoa" id="AARA014272-RA">
    <property type="protein sequence ID" value="AARA014272-PA"/>
    <property type="gene ID" value="AARA014272"/>
</dbReference>
<sequence>MITIPSFVCLSKGTNYLRFLLHLLSSTPESDLSGNFFHRSFFTHRQNPAQSCFSCGHAVFSIKADTNGYYLCVCCVPVAQINKAAIGGRVYVCMCFF</sequence>
<dbReference type="EMBL" id="APCN01002793">
    <property type="status" value="NOT_ANNOTATED_CDS"/>
    <property type="molecule type" value="Genomic_DNA"/>
</dbReference>
<organism evidence="1 2">
    <name type="scientific">Anopheles arabiensis</name>
    <name type="common">Mosquito</name>
    <dbReference type="NCBI Taxonomy" id="7173"/>
    <lineage>
        <taxon>Eukaryota</taxon>
        <taxon>Metazoa</taxon>
        <taxon>Ecdysozoa</taxon>
        <taxon>Arthropoda</taxon>
        <taxon>Hexapoda</taxon>
        <taxon>Insecta</taxon>
        <taxon>Pterygota</taxon>
        <taxon>Neoptera</taxon>
        <taxon>Endopterygota</taxon>
        <taxon>Diptera</taxon>
        <taxon>Nematocera</taxon>
        <taxon>Culicoidea</taxon>
        <taxon>Culicidae</taxon>
        <taxon>Anophelinae</taxon>
        <taxon>Anopheles</taxon>
    </lineage>
</organism>
<protein>
    <submittedName>
        <fullName evidence="1">Uncharacterized protein</fullName>
    </submittedName>
</protein>
<accession>A0A182IFK7</accession>
<dbReference type="AlphaFoldDB" id="A0A182IFK7"/>
<dbReference type="EMBL" id="APCN01002792">
    <property type="status" value="NOT_ANNOTATED_CDS"/>
    <property type="molecule type" value="Genomic_DNA"/>
</dbReference>
<evidence type="ECO:0000313" key="1">
    <source>
        <dbReference type="EnsemblMetazoa" id="AARA014272-PA"/>
    </source>
</evidence>